<dbReference type="SUPFAM" id="SSF100950">
    <property type="entry name" value="NagB/RpiA/CoA transferase-like"/>
    <property type="match status" value="1"/>
</dbReference>
<dbReference type="PANTHER" id="PTHR23407">
    <property type="entry name" value="ATPASE INHIBITOR/5-FORMYLTETRAHYDROFOLATE CYCLO-LIGASE"/>
    <property type="match status" value="1"/>
</dbReference>
<dbReference type="PANTHER" id="PTHR23407:SF1">
    <property type="entry name" value="5-FORMYLTETRAHYDROFOLATE CYCLO-LIGASE"/>
    <property type="match status" value="1"/>
</dbReference>
<evidence type="ECO:0000256" key="4">
    <source>
        <dbReference type="RuleBase" id="RU361279"/>
    </source>
</evidence>
<comment type="caution">
    <text evidence="5">The sequence shown here is derived from an EMBL/GenBank/DDBJ whole genome shotgun (WGS) entry which is preliminary data.</text>
</comment>
<dbReference type="InterPro" id="IPR002698">
    <property type="entry name" value="FTHF_cligase"/>
</dbReference>
<dbReference type="Pfam" id="PF01812">
    <property type="entry name" value="5-FTHF_cyc-lig"/>
    <property type="match status" value="1"/>
</dbReference>
<organism evidence="5 6">
    <name type="scientific">Halopseudomonas pertucinogena</name>
    <dbReference type="NCBI Taxonomy" id="86175"/>
    <lineage>
        <taxon>Bacteria</taxon>
        <taxon>Pseudomonadati</taxon>
        <taxon>Pseudomonadota</taxon>
        <taxon>Gammaproteobacteria</taxon>
        <taxon>Pseudomonadales</taxon>
        <taxon>Pseudomonadaceae</taxon>
        <taxon>Halopseudomonas</taxon>
    </lineage>
</organism>
<name>A0ABQ2CSL0_9GAMM</name>
<dbReference type="InterPro" id="IPR037171">
    <property type="entry name" value="NagB/RpiA_transferase-like"/>
</dbReference>
<keyword evidence="3 4" id="KW-0067">ATP-binding</keyword>
<dbReference type="PIRSF" id="PIRSF006806">
    <property type="entry name" value="FTHF_cligase"/>
    <property type="match status" value="1"/>
</dbReference>
<comment type="catalytic activity">
    <reaction evidence="4">
        <text>(6S)-5-formyl-5,6,7,8-tetrahydrofolate + ATP = (6R)-5,10-methenyltetrahydrofolate + ADP + phosphate</text>
        <dbReference type="Rhea" id="RHEA:10488"/>
        <dbReference type="ChEBI" id="CHEBI:30616"/>
        <dbReference type="ChEBI" id="CHEBI:43474"/>
        <dbReference type="ChEBI" id="CHEBI:57455"/>
        <dbReference type="ChEBI" id="CHEBI:57457"/>
        <dbReference type="ChEBI" id="CHEBI:456216"/>
        <dbReference type="EC" id="6.3.3.2"/>
    </reaction>
</comment>
<gene>
    <name evidence="5" type="ORF">GCM10009083_18480</name>
</gene>
<dbReference type="Proteomes" id="UP000633263">
    <property type="component" value="Unassembled WGS sequence"/>
</dbReference>
<keyword evidence="4" id="KW-0460">Magnesium</keyword>
<keyword evidence="4" id="KW-0479">Metal-binding</keyword>
<accession>A0ABQ2CSL0</accession>
<protein>
    <recommendedName>
        <fullName evidence="4">5-formyltetrahydrofolate cyclo-ligase</fullName>
        <ecNumber evidence="4">6.3.3.2</ecNumber>
    </recommendedName>
</protein>
<evidence type="ECO:0000313" key="6">
    <source>
        <dbReference type="Proteomes" id="UP000633263"/>
    </source>
</evidence>
<keyword evidence="6" id="KW-1185">Reference proteome</keyword>
<reference evidence="6" key="1">
    <citation type="journal article" date="2019" name="Int. J. Syst. Evol. Microbiol.">
        <title>The Global Catalogue of Microorganisms (GCM) 10K type strain sequencing project: providing services to taxonomists for standard genome sequencing and annotation.</title>
        <authorList>
            <consortium name="The Broad Institute Genomics Platform"/>
            <consortium name="The Broad Institute Genome Sequencing Center for Infectious Disease"/>
            <person name="Wu L."/>
            <person name="Ma J."/>
        </authorList>
    </citation>
    <scope>NUCLEOTIDE SEQUENCE [LARGE SCALE GENOMIC DNA]</scope>
    <source>
        <strain evidence="6">JCM 11590</strain>
    </source>
</reference>
<keyword evidence="2 4" id="KW-0547">Nucleotide-binding</keyword>
<dbReference type="InterPro" id="IPR024185">
    <property type="entry name" value="FTHF_cligase-like_sf"/>
</dbReference>
<dbReference type="EC" id="6.3.3.2" evidence="4"/>
<dbReference type="EMBL" id="BMNN01000003">
    <property type="protein sequence ID" value="GGJ01936.1"/>
    <property type="molecule type" value="Genomic_DNA"/>
</dbReference>
<evidence type="ECO:0000256" key="2">
    <source>
        <dbReference type="ARBA" id="ARBA00022741"/>
    </source>
</evidence>
<dbReference type="Gene3D" id="3.40.50.10420">
    <property type="entry name" value="NagB/RpiA/CoA transferase-like"/>
    <property type="match status" value="1"/>
</dbReference>
<comment type="similarity">
    <text evidence="1 4">Belongs to the 5-formyltetrahydrofolate cyclo-ligase family.</text>
</comment>
<comment type="cofactor">
    <cofactor evidence="4">
        <name>Mg(2+)</name>
        <dbReference type="ChEBI" id="CHEBI:18420"/>
    </cofactor>
</comment>
<dbReference type="NCBIfam" id="TIGR02727">
    <property type="entry name" value="MTHFS_bact"/>
    <property type="match status" value="1"/>
</dbReference>
<evidence type="ECO:0000256" key="1">
    <source>
        <dbReference type="ARBA" id="ARBA00010638"/>
    </source>
</evidence>
<evidence type="ECO:0000313" key="5">
    <source>
        <dbReference type="EMBL" id="GGJ01936.1"/>
    </source>
</evidence>
<evidence type="ECO:0000256" key="3">
    <source>
        <dbReference type="ARBA" id="ARBA00022840"/>
    </source>
</evidence>
<sequence>MSNERSQLRRQLRRARRNLTPQQQRKASQKLLQQLAQHPLFRRSRHIAFYLANDGEIDPAALMEQARRMGKHCYLPVLSEWPANRMSFQRLVSGQRWTRNRFGIREPQPNRSLQARPWRLDLVLLPLVGFDEQGNRLGMGGGFYDRTFAYLRRRRHWTGPQLLGLAHACQKVEQLPAASWDIPLNGIVSDQQLFLLRGARRQPTRRGARNSSGCIR</sequence>
<proteinExistence type="inferred from homology"/>